<evidence type="ECO:0000256" key="2">
    <source>
        <dbReference type="ARBA" id="ARBA00008576"/>
    </source>
</evidence>
<dbReference type="EMBL" id="LT598457">
    <property type="protein sequence ID" value="SCU95238.1"/>
    <property type="molecule type" value="Genomic_DNA"/>
</dbReference>
<keyword evidence="4" id="KW-0507">mRNA processing</keyword>
<protein>
    <recommendedName>
        <fullName evidence="4">Pre-mRNA-splicing factor</fullName>
    </recommendedName>
</protein>
<feature type="compositionally biased region" description="Basic and acidic residues" evidence="5">
    <location>
        <begin position="149"/>
        <end position="162"/>
    </location>
</feature>
<reference evidence="8" key="1">
    <citation type="submission" date="2016-03" db="EMBL/GenBank/DDBJ databases">
        <authorList>
            <person name="Devillers H."/>
        </authorList>
    </citation>
    <scope>NUCLEOTIDE SEQUENCE [LARGE SCALE GENOMIC DNA]</scope>
</reference>
<feature type="region of interest" description="Disordered" evidence="5">
    <location>
        <begin position="1"/>
        <end position="35"/>
    </location>
</feature>
<evidence type="ECO:0000259" key="6">
    <source>
        <dbReference type="Pfam" id="PF12656"/>
    </source>
</evidence>
<feature type="compositionally biased region" description="Basic and acidic residues" evidence="5">
    <location>
        <begin position="55"/>
        <end position="67"/>
    </location>
</feature>
<gene>
    <name evidence="7" type="ORF">LADA_0G14444G</name>
</gene>
<dbReference type="InterPro" id="IPR026822">
    <property type="entry name" value="Spp2/MOS2_G-patch"/>
</dbReference>
<dbReference type="OrthoDB" id="5577072at2759"/>
<keyword evidence="4" id="KW-0508">mRNA splicing</keyword>
<dbReference type="GO" id="GO:0005681">
    <property type="term" value="C:spliceosomal complex"/>
    <property type="evidence" value="ECO:0007669"/>
    <property type="project" value="UniProtKB-UniRule"/>
</dbReference>
<dbReference type="PANTHER" id="PTHR15818:SF2">
    <property type="entry name" value="G-PATCH DOMAIN AND KOW MOTIFS-CONTAINING PROTEIN"/>
    <property type="match status" value="1"/>
</dbReference>
<feature type="compositionally biased region" description="Basic and acidic residues" evidence="5">
    <location>
        <begin position="195"/>
        <end position="205"/>
    </location>
</feature>
<proteinExistence type="inferred from homology"/>
<accession>A0A1G4JWD8</accession>
<evidence type="ECO:0000256" key="3">
    <source>
        <dbReference type="ARBA" id="ARBA00023242"/>
    </source>
</evidence>
<comment type="similarity">
    <text evidence="2 4">Belongs to the SPP2 family.</text>
</comment>
<feature type="region of interest" description="Disordered" evidence="5">
    <location>
        <begin position="177"/>
        <end position="205"/>
    </location>
</feature>
<keyword evidence="8" id="KW-1185">Reference proteome</keyword>
<dbReference type="GO" id="GO:0000398">
    <property type="term" value="P:mRNA splicing, via spliceosome"/>
    <property type="evidence" value="ECO:0007669"/>
    <property type="project" value="UniProtKB-UniRule"/>
</dbReference>
<keyword evidence="4" id="KW-0747">Spliceosome</keyword>
<dbReference type="STRING" id="1266660.A0A1G4JWD8"/>
<dbReference type="AlphaFoldDB" id="A0A1G4JWD8"/>
<evidence type="ECO:0000256" key="5">
    <source>
        <dbReference type="SAM" id="MobiDB-lite"/>
    </source>
</evidence>
<feature type="region of interest" description="Disordered" evidence="5">
    <location>
        <begin position="54"/>
        <end position="74"/>
    </location>
</feature>
<comment type="function">
    <text evidence="4">Involved in spliceosome maturation and the first step of pre-mRNA splicing.</text>
</comment>
<evidence type="ECO:0000256" key="4">
    <source>
        <dbReference type="RuleBase" id="RU369096"/>
    </source>
</evidence>
<dbReference type="Pfam" id="PF12656">
    <property type="entry name" value="G-patch_2"/>
    <property type="match status" value="1"/>
</dbReference>
<comment type="subcellular location">
    <subcellularLocation>
        <location evidence="1 4">Nucleus</location>
    </subcellularLocation>
</comment>
<evidence type="ECO:0000313" key="7">
    <source>
        <dbReference type="EMBL" id="SCU95238.1"/>
    </source>
</evidence>
<evidence type="ECO:0000256" key="1">
    <source>
        <dbReference type="ARBA" id="ARBA00004123"/>
    </source>
</evidence>
<sequence length="205" mass="22941">MVGFSVSLKGQKAGQKGSVVDKRKKRSNVFNETDLGETKKSRIRVTHVGGYQEQTRQELVIKPEGNKKVSQNNLADEEIPETQLKFGLNAGREVPQAEHQKPDSLFIDNKHNFRDTLDQPEITEQEEYEAVPIEEFGDALLRGMGWNGTDRESKDPSGEKKAVQFRPALLGLGAKAVQSTHVDQATQSRPFLPVKKIDKHTGKHL</sequence>
<organism evidence="7 8">
    <name type="scientific">Lachancea dasiensis</name>
    <dbReference type="NCBI Taxonomy" id="1072105"/>
    <lineage>
        <taxon>Eukaryota</taxon>
        <taxon>Fungi</taxon>
        <taxon>Dikarya</taxon>
        <taxon>Ascomycota</taxon>
        <taxon>Saccharomycotina</taxon>
        <taxon>Saccharomycetes</taxon>
        <taxon>Saccharomycetales</taxon>
        <taxon>Saccharomycetaceae</taxon>
        <taxon>Lachancea</taxon>
    </lineage>
</organism>
<dbReference type="PANTHER" id="PTHR15818">
    <property type="entry name" value="G PATCH AND KOW-CONTAINING"/>
    <property type="match status" value="1"/>
</dbReference>
<feature type="domain" description="Spp2/MOS2 G-patch" evidence="6">
    <location>
        <begin position="120"/>
        <end position="177"/>
    </location>
</feature>
<keyword evidence="3 4" id="KW-0539">Nucleus</keyword>
<evidence type="ECO:0000313" key="8">
    <source>
        <dbReference type="Proteomes" id="UP000190274"/>
    </source>
</evidence>
<dbReference type="Proteomes" id="UP000190274">
    <property type="component" value="Chromosome G"/>
</dbReference>
<name>A0A1G4JWD8_9SACH</name>
<feature type="region of interest" description="Disordered" evidence="5">
    <location>
        <begin position="145"/>
        <end position="165"/>
    </location>
</feature>
<dbReference type="InterPro" id="IPR045166">
    <property type="entry name" value="Spp2-like"/>
</dbReference>
<feature type="compositionally biased region" description="Polar residues" evidence="5">
    <location>
        <begin position="177"/>
        <end position="189"/>
    </location>
</feature>